<dbReference type="STRING" id="1121429.SAMN02745133_01599"/>
<dbReference type="EMBL" id="FQUY01000009">
    <property type="protein sequence ID" value="SHE99333.1"/>
    <property type="molecule type" value="Genomic_DNA"/>
</dbReference>
<organism evidence="2 3">
    <name type="scientific">Desulforamulus putei DSM 12395</name>
    <dbReference type="NCBI Taxonomy" id="1121429"/>
    <lineage>
        <taxon>Bacteria</taxon>
        <taxon>Bacillati</taxon>
        <taxon>Bacillota</taxon>
        <taxon>Clostridia</taxon>
        <taxon>Eubacteriales</taxon>
        <taxon>Peptococcaceae</taxon>
        <taxon>Desulforamulus</taxon>
    </lineage>
</organism>
<dbReference type="InterPro" id="IPR007214">
    <property type="entry name" value="YbaK/aa-tRNA-synth-assoc-dom"/>
</dbReference>
<gene>
    <name evidence="2" type="ORF">SAMN02745133_01599</name>
</gene>
<evidence type="ECO:0000259" key="1">
    <source>
        <dbReference type="Pfam" id="PF04073"/>
    </source>
</evidence>
<evidence type="ECO:0000313" key="3">
    <source>
        <dbReference type="Proteomes" id="UP000184148"/>
    </source>
</evidence>
<dbReference type="PANTHER" id="PTHR30411:SF1">
    <property type="entry name" value="CYTOPLASMIC PROTEIN"/>
    <property type="match status" value="1"/>
</dbReference>
<dbReference type="Pfam" id="PF04073">
    <property type="entry name" value="tRNA_edit"/>
    <property type="match status" value="1"/>
</dbReference>
<reference evidence="3" key="1">
    <citation type="submission" date="2016-11" db="EMBL/GenBank/DDBJ databases">
        <authorList>
            <person name="Varghese N."/>
            <person name="Submissions S."/>
        </authorList>
    </citation>
    <scope>NUCLEOTIDE SEQUENCE [LARGE SCALE GENOMIC DNA]</scope>
    <source>
        <strain evidence="3">DSM 12395</strain>
    </source>
</reference>
<protein>
    <submittedName>
        <fullName evidence="2">Cys-tRNA(Pro) deacylase, prolyl-tRNA editing enzyme YbaK/EbsC</fullName>
    </submittedName>
</protein>
<dbReference type="CDD" id="cd04333">
    <property type="entry name" value="ProX_deacylase"/>
    <property type="match status" value="1"/>
</dbReference>
<keyword evidence="3" id="KW-1185">Reference proteome</keyword>
<dbReference type="AlphaFoldDB" id="A0A1M4Y181"/>
<dbReference type="OrthoDB" id="9798760at2"/>
<evidence type="ECO:0000313" key="2">
    <source>
        <dbReference type="EMBL" id="SHE99333.1"/>
    </source>
</evidence>
<dbReference type="Gene3D" id="3.90.960.10">
    <property type="entry name" value="YbaK/aminoacyl-tRNA synthetase-associated domain"/>
    <property type="match status" value="1"/>
</dbReference>
<name>A0A1M4Y181_9FIRM</name>
<dbReference type="GO" id="GO:0002161">
    <property type="term" value="F:aminoacyl-tRNA deacylase activity"/>
    <property type="evidence" value="ECO:0007669"/>
    <property type="project" value="InterPro"/>
</dbReference>
<dbReference type="PANTHER" id="PTHR30411">
    <property type="entry name" value="CYTOPLASMIC PROTEIN"/>
    <property type="match status" value="1"/>
</dbReference>
<dbReference type="InterPro" id="IPR036754">
    <property type="entry name" value="YbaK/aa-tRNA-synt-asso_dom_sf"/>
</dbReference>
<accession>A0A1M4Y181</accession>
<proteinExistence type="predicted"/>
<dbReference type="Proteomes" id="UP000184148">
    <property type="component" value="Unassembled WGS sequence"/>
</dbReference>
<dbReference type="RefSeq" id="WP_073238349.1">
    <property type="nucleotide sequence ID" value="NZ_FQUY01000009.1"/>
</dbReference>
<dbReference type="SUPFAM" id="SSF55826">
    <property type="entry name" value="YbaK/ProRS associated domain"/>
    <property type="match status" value="1"/>
</dbReference>
<sequence>MSVQAVIEFFNQRKKPVEILTFEDTSTVAKAAESLGVTHGEIAKSLLFKVKDDYIMIVMAGDKRLDNRKFKDVFQTKAKMPEVDEVMAVTGHPVGGVCPFGLKQPVPIYLDKSLQVYERVFPAAGETNAAVELKVDELKDITGGQWVDVSKD</sequence>
<feature type="domain" description="YbaK/aminoacyl-tRNA synthetase-associated" evidence="1">
    <location>
        <begin position="23"/>
        <end position="140"/>
    </location>
</feature>